<dbReference type="AlphaFoldDB" id="Q70K63"/>
<gene>
    <name evidence="6" type="ORF">SAMN04488548_13033</name>
</gene>
<dbReference type="InterPro" id="IPR050807">
    <property type="entry name" value="TransReg_Diox_bact_type"/>
</dbReference>
<protein>
    <submittedName>
        <fullName evidence="6">Helix-turn-helix</fullName>
    </submittedName>
</protein>
<proteinExistence type="predicted"/>
<keyword evidence="3" id="KW-0804">Transcription</keyword>
<evidence type="ECO:0000256" key="3">
    <source>
        <dbReference type="ARBA" id="ARBA00023163"/>
    </source>
</evidence>
<dbReference type="SMART" id="SM00530">
    <property type="entry name" value="HTH_XRE"/>
    <property type="match status" value="1"/>
</dbReference>
<dbReference type="CDD" id="cd00093">
    <property type="entry name" value="HTH_XRE"/>
    <property type="match status" value="1"/>
</dbReference>
<evidence type="ECO:0000259" key="5">
    <source>
        <dbReference type="PROSITE" id="PS50943"/>
    </source>
</evidence>
<name>Q70K63_9ACTN</name>
<dbReference type="InterPro" id="IPR001387">
    <property type="entry name" value="Cro/C1-type_HTH"/>
</dbReference>
<dbReference type="EMBL" id="FNLM01000030">
    <property type="protein sequence ID" value="SDT92264.1"/>
    <property type="molecule type" value="Genomic_DNA"/>
</dbReference>
<dbReference type="GO" id="GO:0005829">
    <property type="term" value="C:cytosol"/>
    <property type="evidence" value="ECO:0007669"/>
    <property type="project" value="TreeGrafter"/>
</dbReference>
<dbReference type="Proteomes" id="UP000183180">
    <property type="component" value="Unassembled WGS sequence"/>
</dbReference>
<accession>Q70K63</accession>
<dbReference type="SUPFAM" id="SSF47413">
    <property type="entry name" value="lambda repressor-like DNA-binding domains"/>
    <property type="match status" value="1"/>
</dbReference>
<evidence type="ECO:0000256" key="4">
    <source>
        <dbReference type="SAM" id="MobiDB-lite"/>
    </source>
</evidence>
<dbReference type="Gene3D" id="1.10.260.40">
    <property type="entry name" value="lambda repressor-like DNA-binding domains"/>
    <property type="match status" value="1"/>
</dbReference>
<feature type="region of interest" description="Disordered" evidence="4">
    <location>
        <begin position="1"/>
        <end position="50"/>
    </location>
</feature>
<feature type="domain" description="HTH cro/C1-type" evidence="5">
    <location>
        <begin position="65"/>
        <end position="119"/>
    </location>
</feature>
<dbReference type="PROSITE" id="PS50943">
    <property type="entry name" value="HTH_CROC1"/>
    <property type="match status" value="1"/>
</dbReference>
<evidence type="ECO:0000256" key="2">
    <source>
        <dbReference type="ARBA" id="ARBA00023125"/>
    </source>
</evidence>
<evidence type="ECO:0000313" key="6">
    <source>
        <dbReference type="EMBL" id="SDT92264.1"/>
    </source>
</evidence>
<keyword evidence="1" id="KW-0805">Transcription regulation</keyword>
<organism evidence="6 7">
    <name type="scientific">Gordonia westfalica</name>
    <dbReference type="NCBI Taxonomy" id="158898"/>
    <lineage>
        <taxon>Bacteria</taxon>
        <taxon>Bacillati</taxon>
        <taxon>Actinomycetota</taxon>
        <taxon>Actinomycetes</taxon>
        <taxon>Mycobacteriales</taxon>
        <taxon>Gordoniaceae</taxon>
        <taxon>Gordonia</taxon>
    </lineage>
</organism>
<dbReference type="PANTHER" id="PTHR46797:SF23">
    <property type="entry name" value="HTH-TYPE TRANSCRIPTIONAL REGULATOR SUTR"/>
    <property type="match status" value="1"/>
</dbReference>
<dbReference type="InterPro" id="IPR010982">
    <property type="entry name" value="Lambda_DNA-bd_dom_sf"/>
</dbReference>
<sequence length="124" mass="12934">MTDTTDRAVPGLRAGHGTHSSSVGSGKLDTTQPPTAPERPESMSSDPSAISVDETAVMTAVGAAIIARRTELKISQQALARTVGTSRTFLRGIEAGERAPTVVTLTRIARALHTTPSALITTIR</sequence>
<reference evidence="6 7" key="1">
    <citation type="submission" date="2016-10" db="EMBL/GenBank/DDBJ databases">
        <authorList>
            <person name="de Groot N.N."/>
        </authorList>
    </citation>
    <scope>NUCLEOTIDE SEQUENCE [LARGE SCALE GENOMIC DNA]</scope>
    <source>
        <strain evidence="6 7">DSM 44215</strain>
    </source>
</reference>
<dbReference type="STRING" id="158898.SAMN04488548_13033"/>
<dbReference type="GO" id="GO:0003677">
    <property type="term" value="F:DNA binding"/>
    <property type="evidence" value="ECO:0007669"/>
    <property type="project" value="UniProtKB-KW"/>
</dbReference>
<feature type="compositionally biased region" description="Low complexity" evidence="4">
    <location>
        <begin position="15"/>
        <end position="26"/>
    </location>
</feature>
<keyword evidence="2" id="KW-0238">DNA-binding</keyword>
<dbReference type="RefSeq" id="WP_011161152.1">
    <property type="nucleotide sequence ID" value="NC_005307.1"/>
</dbReference>
<evidence type="ECO:0000256" key="1">
    <source>
        <dbReference type="ARBA" id="ARBA00023015"/>
    </source>
</evidence>
<dbReference type="Pfam" id="PF01381">
    <property type="entry name" value="HTH_3"/>
    <property type="match status" value="1"/>
</dbReference>
<dbReference type="PANTHER" id="PTHR46797">
    <property type="entry name" value="HTH-TYPE TRANSCRIPTIONAL REGULATOR"/>
    <property type="match status" value="1"/>
</dbReference>
<dbReference type="GO" id="GO:0003700">
    <property type="term" value="F:DNA-binding transcription factor activity"/>
    <property type="evidence" value="ECO:0007669"/>
    <property type="project" value="TreeGrafter"/>
</dbReference>
<evidence type="ECO:0000313" key="7">
    <source>
        <dbReference type="Proteomes" id="UP000183180"/>
    </source>
</evidence>